<keyword evidence="10" id="KW-1185">Reference proteome</keyword>
<accession>D8QGC5</accession>
<dbReference type="InterPro" id="IPR032862">
    <property type="entry name" value="ALKBH6"/>
</dbReference>
<dbReference type="InterPro" id="IPR005123">
    <property type="entry name" value="Oxoglu/Fe-dep_dioxygenase_dom"/>
</dbReference>
<organism evidence="10">
    <name type="scientific">Schizophyllum commune (strain H4-8 / FGSC 9210)</name>
    <name type="common">Split gill fungus</name>
    <dbReference type="NCBI Taxonomy" id="578458"/>
    <lineage>
        <taxon>Eukaryota</taxon>
        <taxon>Fungi</taxon>
        <taxon>Dikarya</taxon>
        <taxon>Basidiomycota</taxon>
        <taxon>Agaricomycotina</taxon>
        <taxon>Agaricomycetes</taxon>
        <taxon>Agaricomycetidae</taxon>
        <taxon>Agaricales</taxon>
        <taxon>Schizophyllaceae</taxon>
        <taxon>Schizophyllum</taxon>
    </lineage>
</organism>
<evidence type="ECO:0000256" key="6">
    <source>
        <dbReference type="ARBA" id="ARBA00023004"/>
    </source>
</evidence>
<proteinExistence type="inferred from homology"/>
<dbReference type="PANTHER" id="PTHR46030:SF1">
    <property type="entry name" value="ALPHA-KETOGLUTARATE-DEPENDENT DIOXYGENASE ALKB HOMOLOG 6"/>
    <property type="match status" value="1"/>
</dbReference>
<evidence type="ECO:0000313" key="9">
    <source>
        <dbReference type="EMBL" id="EFI93274.1"/>
    </source>
</evidence>
<dbReference type="SUPFAM" id="SSF51197">
    <property type="entry name" value="Clavaminate synthase-like"/>
    <property type="match status" value="1"/>
</dbReference>
<name>D8QGC5_SCHCM</name>
<evidence type="ECO:0000256" key="5">
    <source>
        <dbReference type="ARBA" id="ARBA00023002"/>
    </source>
</evidence>
<dbReference type="AlphaFoldDB" id="D8QGC5"/>
<comment type="similarity">
    <text evidence="2">Belongs to the alkB family.</text>
</comment>
<dbReference type="EMBL" id="GL377311">
    <property type="protein sequence ID" value="EFI93274.1"/>
    <property type="molecule type" value="Genomic_DNA"/>
</dbReference>
<keyword evidence="7" id="KW-0539">Nucleus</keyword>
<sequence length="286" mass="31757">MASSSNPLIETIARHAVPPNASFPEGTGVYYIPNFVTVHEEEYLIRKIQESPTQSWKQLKNRRQALFYIKDITPKNVLLARELPAFVTSYPDVISRLKATEAFESSPHGQPNHIIMNEYCPGQGIMPHEDGPAYHPVVATISLGGHAVFHYFRYAPEGEGDAEDAIGAKESSTTNHGRRIDPKPVLTVLLEPRSVVITTGTLYKTHLHGIRDITEDAFMSATLDSGPRLPDLDVQLDNWDLLADKELRKAISEGKTIPRTTRYSLTCRDVARVSNASKLLGGMGKR</sequence>
<evidence type="ECO:0000256" key="1">
    <source>
        <dbReference type="ARBA" id="ARBA00004123"/>
    </source>
</evidence>
<dbReference type="Gene3D" id="2.60.120.590">
    <property type="entry name" value="Alpha-ketoglutarate-dependent dioxygenase AlkB-like"/>
    <property type="match status" value="1"/>
</dbReference>
<dbReference type="eggNOG" id="KOG3200">
    <property type="taxonomic scope" value="Eukaryota"/>
</dbReference>
<dbReference type="OMA" id="KSPKTKW"/>
<dbReference type="STRING" id="578458.D8QGC5"/>
<dbReference type="GO" id="GO:0051213">
    <property type="term" value="F:dioxygenase activity"/>
    <property type="evidence" value="ECO:0007669"/>
    <property type="project" value="UniProtKB-KW"/>
</dbReference>
<evidence type="ECO:0000259" key="8">
    <source>
        <dbReference type="PROSITE" id="PS51471"/>
    </source>
</evidence>
<evidence type="ECO:0000256" key="4">
    <source>
        <dbReference type="ARBA" id="ARBA00022964"/>
    </source>
</evidence>
<dbReference type="HOGENOM" id="CLU_059836_0_0_1"/>
<dbReference type="VEuPathDB" id="FungiDB:SCHCODRAFT_02515323"/>
<protein>
    <recommendedName>
        <fullName evidence="8">Fe2OG dioxygenase domain-containing protein</fullName>
    </recommendedName>
</protein>
<gene>
    <name evidence="9" type="ORF">SCHCODRAFT_60636</name>
</gene>
<dbReference type="GO" id="GO:0046872">
    <property type="term" value="F:metal ion binding"/>
    <property type="evidence" value="ECO:0007669"/>
    <property type="project" value="UniProtKB-KW"/>
</dbReference>
<reference evidence="9 10" key="1">
    <citation type="journal article" date="2010" name="Nat. Biotechnol.">
        <title>Genome sequence of the model mushroom Schizophyllum commune.</title>
        <authorList>
            <person name="Ohm R.A."/>
            <person name="de Jong J.F."/>
            <person name="Lugones L.G."/>
            <person name="Aerts A."/>
            <person name="Kothe E."/>
            <person name="Stajich J.E."/>
            <person name="de Vries R.P."/>
            <person name="Record E."/>
            <person name="Levasseur A."/>
            <person name="Baker S.E."/>
            <person name="Bartholomew K.A."/>
            <person name="Coutinho P.M."/>
            <person name="Erdmann S."/>
            <person name="Fowler T.J."/>
            <person name="Gathman A.C."/>
            <person name="Lombard V."/>
            <person name="Henrissat B."/>
            <person name="Knabe N."/>
            <person name="Kuees U."/>
            <person name="Lilly W.W."/>
            <person name="Lindquist E."/>
            <person name="Lucas S."/>
            <person name="Magnuson J.K."/>
            <person name="Piumi F."/>
            <person name="Raudaskoski M."/>
            <person name="Salamov A."/>
            <person name="Schmutz J."/>
            <person name="Schwarze F.W.M.R."/>
            <person name="vanKuyk P.A."/>
            <person name="Horton J.S."/>
            <person name="Grigoriev I.V."/>
            <person name="Woesten H.A.B."/>
        </authorList>
    </citation>
    <scope>NUCLEOTIDE SEQUENCE [LARGE SCALE GENOMIC DNA]</scope>
    <source>
        <strain evidence="10">H4-8 / FGSC 9210</strain>
    </source>
</reference>
<evidence type="ECO:0000313" key="10">
    <source>
        <dbReference type="Proteomes" id="UP000007431"/>
    </source>
</evidence>
<dbReference type="GeneID" id="9596884"/>
<comment type="subcellular location">
    <subcellularLocation>
        <location evidence="1">Nucleus</location>
    </subcellularLocation>
</comment>
<dbReference type="GO" id="GO:0005634">
    <property type="term" value="C:nucleus"/>
    <property type="evidence" value="ECO:0007669"/>
    <property type="project" value="UniProtKB-SubCell"/>
</dbReference>
<dbReference type="Pfam" id="PF13532">
    <property type="entry name" value="2OG-FeII_Oxy_2"/>
    <property type="match status" value="1"/>
</dbReference>
<evidence type="ECO:0000256" key="2">
    <source>
        <dbReference type="ARBA" id="ARBA00007879"/>
    </source>
</evidence>
<keyword evidence="4" id="KW-0223">Dioxygenase</keyword>
<dbReference type="InParanoid" id="D8QGC5"/>
<dbReference type="RefSeq" id="XP_003028177.1">
    <property type="nucleotide sequence ID" value="XM_003028131.1"/>
</dbReference>
<dbReference type="InterPro" id="IPR037151">
    <property type="entry name" value="AlkB-like_sf"/>
</dbReference>
<evidence type="ECO:0000256" key="7">
    <source>
        <dbReference type="ARBA" id="ARBA00023242"/>
    </source>
</evidence>
<keyword evidence="5" id="KW-0560">Oxidoreductase</keyword>
<dbReference type="InterPro" id="IPR027450">
    <property type="entry name" value="AlkB-like"/>
</dbReference>
<keyword evidence="3" id="KW-0479">Metal-binding</keyword>
<dbReference type="PANTHER" id="PTHR46030">
    <property type="entry name" value="ALPHA-KETOGLUTARATE-DEPENDENT DIOXYGENASE ALKB HOMOLOG 6"/>
    <property type="match status" value="1"/>
</dbReference>
<evidence type="ECO:0000256" key="3">
    <source>
        <dbReference type="ARBA" id="ARBA00022723"/>
    </source>
</evidence>
<dbReference type="KEGG" id="scm:SCHCO_02515323"/>
<dbReference type="OrthoDB" id="412814at2759"/>
<feature type="domain" description="Fe2OG dioxygenase" evidence="8">
    <location>
        <begin position="110"/>
        <end position="271"/>
    </location>
</feature>
<dbReference type="PROSITE" id="PS51471">
    <property type="entry name" value="FE2OG_OXY"/>
    <property type="match status" value="1"/>
</dbReference>
<dbReference type="Proteomes" id="UP000007431">
    <property type="component" value="Unassembled WGS sequence"/>
</dbReference>
<keyword evidence="6" id="KW-0408">Iron</keyword>